<organism evidence="3 4">
    <name type="scientific">Cytobacillus mangrovibacter</name>
    <dbReference type="NCBI Taxonomy" id="3299024"/>
    <lineage>
        <taxon>Bacteria</taxon>
        <taxon>Bacillati</taxon>
        <taxon>Bacillota</taxon>
        <taxon>Bacilli</taxon>
        <taxon>Bacillales</taxon>
        <taxon>Bacillaceae</taxon>
        <taxon>Cytobacillus</taxon>
    </lineage>
</organism>
<protein>
    <submittedName>
        <fullName evidence="3">Helix-turn-helix domain-containing protein</fullName>
    </submittedName>
</protein>
<gene>
    <name evidence="3" type="ORF">ACFYKT_16450</name>
</gene>
<dbReference type="InterPro" id="IPR001387">
    <property type="entry name" value="Cro/C1-type_HTH"/>
</dbReference>
<dbReference type="EMBL" id="JBIACJ010000009">
    <property type="protein sequence ID" value="MFE8697933.1"/>
    <property type="molecule type" value="Genomic_DNA"/>
</dbReference>
<accession>A0ABW6K181</accession>
<dbReference type="Proteomes" id="UP001601058">
    <property type="component" value="Unassembled WGS sequence"/>
</dbReference>
<dbReference type="PANTHER" id="PTHR46558:SF11">
    <property type="entry name" value="HTH-TYPE TRANSCRIPTIONAL REGULATOR XRE"/>
    <property type="match status" value="1"/>
</dbReference>
<dbReference type="PROSITE" id="PS50943">
    <property type="entry name" value="HTH_CROC1"/>
    <property type="match status" value="1"/>
</dbReference>
<evidence type="ECO:0000256" key="1">
    <source>
        <dbReference type="ARBA" id="ARBA00023125"/>
    </source>
</evidence>
<dbReference type="PANTHER" id="PTHR46558">
    <property type="entry name" value="TRACRIPTIONAL REGULATORY PROTEIN-RELATED-RELATED"/>
    <property type="match status" value="1"/>
</dbReference>
<dbReference type="SMART" id="SM00530">
    <property type="entry name" value="HTH_XRE"/>
    <property type="match status" value="1"/>
</dbReference>
<dbReference type="Pfam" id="PF12844">
    <property type="entry name" value="HTH_19"/>
    <property type="match status" value="1"/>
</dbReference>
<dbReference type="RefSeq" id="WP_389221847.1">
    <property type="nucleotide sequence ID" value="NZ_JBIACJ010000009.1"/>
</dbReference>
<proteinExistence type="predicted"/>
<dbReference type="InterPro" id="IPR010982">
    <property type="entry name" value="Lambda_DNA-bd_dom_sf"/>
</dbReference>
<keyword evidence="1" id="KW-0238">DNA-binding</keyword>
<feature type="domain" description="HTH cro/C1-type" evidence="2">
    <location>
        <begin position="6"/>
        <end position="60"/>
    </location>
</feature>
<dbReference type="SUPFAM" id="SSF47413">
    <property type="entry name" value="lambda repressor-like DNA-binding domains"/>
    <property type="match status" value="1"/>
</dbReference>
<evidence type="ECO:0000313" key="3">
    <source>
        <dbReference type="EMBL" id="MFE8697933.1"/>
    </source>
</evidence>
<comment type="caution">
    <text evidence="3">The sequence shown here is derived from an EMBL/GenBank/DDBJ whole genome shotgun (WGS) entry which is preliminary data.</text>
</comment>
<evidence type="ECO:0000313" key="4">
    <source>
        <dbReference type="Proteomes" id="UP001601058"/>
    </source>
</evidence>
<reference evidence="3 4" key="1">
    <citation type="submission" date="2024-08" db="EMBL/GenBank/DDBJ databases">
        <title>Two novel Cytobacillus novel species.</title>
        <authorList>
            <person name="Liu G."/>
        </authorList>
    </citation>
    <scope>NUCLEOTIDE SEQUENCE [LARGE SCALE GENOMIC DNA]</scope>
    <source>
        <strain evidence="3 4">FJAT-53684</strain>
    </source>
</reference>
<sequence length="116" mass="13496">MLGERIASLRKKRNLSQYELADRLGFSRGKLANYEQGSRQPDYDTLIKLADFFEVSTDYLLRGKEYEEKVDEILEDKDTQIAARDGDISDDEALELLKLLLEREKGRKPGDKQKRK</sequence>
<dbReference type="CDD" id="cd00093">
    <property type="entry name" value="HTH_XRE"/>
    <property type="match status" value="1"/>
</dbReference>
<evidence type="ECO:0000259" key="2">
    <source>
        <dbReference type="PROSITE" id="PS50943"/>
    </source>
</evidence>
<dbReference type="Gene3D" id="1.10.260.40">
    <property type="entry name" value="lambda repressor-like DNA-binding domains"/>
    <property type="match status" value="1"/>
</dbReference>
<name>A0ABW6K181_9BACI</name>
<keyword evidence="4" id="KW-1185">Reference proteome</keyword>